<evidence type="ECO:0000259" key="11">
    <source>
        <dbReference type="PROSITE" id="PS50072"/>
    </source>
</evidence>
<gene>
    <name evidence="12" type="ORF">AGERDE_LOCUS5774</name>
</gene>
<feature type="compositionally biased region" description="Basic and acidic residues" evidence="10">
    <location>
        <begin position="333"/>
        <end position="346"/>
    </location>
</feature>
<evidence type="ECO:0000256" key="1">
    <source>
        <dbReference type="ARBA" id="ARBA00000971"/>
    </source>
</evidence>
<dbReference type="PRINTS" id="PR00153">
    <property type="entry name" value="CSAPPISMRASE"/>
</dbReference>
<evidence type="ECO:0000256" key="3">
    <source>
        <dbReference type="ARBA" id="ARBA00023242"/>
    </source>
</evidence>
<accession>A0A9N9AGN2</accession>
<evidence type="ECO:0000313" key="13">
    <source>
        <dbReference type="Proteomes" id="UP000789831"/>
    </source>
</evidence>
<evidence type="ECO:0000256" key="10">
    <source>
        <dbReference type="SAM" id="MobiDB-lite"/>
    </source>
</evidence>
<dbReference type="EMBL" id="CAJVPL010000826">
    <property type="protein sequence ID" value="CAG8532359.1"/>
    <property type="molecule type" value="Genomic_DNA"/>
</dbReference>
<feature type="compositionally biased region" description="Basic and acidic residues" evidence="10">
    <location>
        <begin position="402"/>
        <end position="411"/>
    </location>
</feature>
<evidence type="ECO:0000256" key="2">
    <source>
        <dbReference type="ARBA" id="ARBA00004123"/>
    </source>
</evidence>
<dbReference type="OrthoDB" id="442970at2759"/>
<proteinExistence type="inferred from homology"/>
<dbReference type="CDD" id="cd01925">
    <property type="entry name" value="cyclophilin_CeCYP16-like"/>
    <property type="match status" value="1"/>
</dbReference>
<dbReference type="FunFam" id="2.40.100.10:FF:000007">
    <property type="entry name" value="Peptidyl-prolyl cis-trans isomerase CWC27 homolog"/>
    <property type="match status" value="1"/>
</dbReference>
<dbReference type="Gene3D" id="2.40.100.10">
    <property type="entry name" value="Cyclophilin-like"/>
    <property type="match status" value="1"/>
</dbReference>
<evidence type="ECO:0000256" key="4">
    <source>
        <dbReference type="ARBA" id="ARBA00038509"/>
    </source>
</evidence>
<dbReference type="PANTHER" id="PTHR45625">
    <property type="entry name" value="PEPTIDYL-PROLYL CIS-TRANS ISOMERASE-RELATED"/>
    <property type="match status" value="1"/>
</dbReference>
<keyword evidence="3" id="KW-0539">Nucleus</keyword>
<feature type="region of interest" description="Disordered" evidence="10">
    <location>
        <begin position="298"/>
        <end position="317"/>
    </location>
</feature>
<dbReference type="PROSITE" id="PS50072">
    <property type="entry name" value="CSA_PPIASE_2"/>
    <property type="match status" value="1"/>
</dbReference>
<dbReference type="InterPro" id="IPR020892">
    <property type="entry name" value="Cyclophilin-type_PPIase_CS"/>
</dbReference>
<comment type="caution">
    <text evidence="12">The sequence shown here is derived from an EMBL/GenBank/DDBJ whole genome shotgun (WGS) entry which is preliminary data.</text>
</comment>
<evidence type="ECO:0000256" key="5">
    <source>
        <dbReference type="ARBA" id="ARBA00055615"/>
    </source>
</evidence>
<keyword evidence="13" id="KW-1185">Reference proteome</keyword>
<dbReference type="Pfam" id="PF00160">
    <property type="entry name" value="Pro_isomerase"/>
    <property type="match status" value="1"/>
</dbReference>
<comment type="similarity">
    <text evidence="4">Belongs to the cyclophilin-type PPIase family. CWC27 subfamily.</text>
</comment>
<evidence type="ECO:0000256" key="8">
    <source>
        <dbReference type="ARBA" id="ARBA00082698"/>
    </source>
</evidence>
<dbReference type="PANTHER" id="PTHR45625:SF6">
    <property type="entry name" value="SPLICEOSOME-ASSOCIATED PROTEIN CWC27 HOMOLOG"/>
    <property type="match status" value="1"/>
</dbReference>
<comment type="subcellular location">
    <subcellularLocation>
        <location evidence="2">Nucleus</location>
    </subcellularLocation>
</comment>
<evidence type="ECO:0000256" key="7">
    <source>
        <dbReference type="ARBA" id="ARBA00071024"/>
    </source>
</evidence>
<name>A0A9N9AGN2_9GLOM</name>
<evidence type="ECO:0000256" key="6">
    <source>
        <dbReference type="ARBA" id="ARBA00067721"/>
    </source>
</evidence>
<dbReference type="AlphaFoldDB" id="A0A9N9AGN2"/>
<dbReference type="GO" id="GO:0006457">
    <property type="term" value="P:protein folding"/>
    <property type="evidence" value="ECO:0007669"/>
    <property type="project" value="InterPro"/>
</dbReference>
<dbReference type="PROSITE" id="PS00170">
    <property type="entry name" value="CSA_PPIASE_1"/>
    <property type="match status" value="1"/>
</dbReference>
<dbReference type="Proteomes" id="UP000789831">
    <property type="component" value="Unassembled WGS sequence"/>
</dbReference>
<reference evidence="12" key="1">
    <citation type="submission" date="2021-06" db="EMBL/GenBank/DDBJ databases">
        <authorList>
            <person name="Kallberg Y."/>
            <person name="Tangrot J."/>
            <person name="Rosling A."/>
        </authorList>
    </citation>
    <scope>NUCLEOTIDE SEQUENCE</scope>
    <source>
        <strain evidence="12">MT106</strain>
    </source>
</reference>
<dbReference type="GO" id="GO:0071013">
    <property type="term" value="C:catalytic step 2 spliceosome"/>
    <property type="evidence" value="ECO:0007669"/>
    <property type="project" value="TreeGrafter"/>
</dbReference>
<sequence length="534" mass="60729">MSNLYIQEPPTSGKVALHTTAGDIDIELWSKEAPKAARNFIQLCLEGYYARTIFHRVVPQFIIQGGDPTGTGEGGESVYDAPFPDEFHTRLRFVRRGLVAMANAGKNDNRSQFFITLNATEELQNKHTIFGKVVGDTIFNVLKIGELEVDADERPFYPPSIVSTEVLANPFDDIIPRVSLREKQVQEEIESKEPVKKKRTKKNVALLSFGDEATEIDSTSDLNLKIKSSHDLIDDDPRLSKELAVNVSEITQKGTQKSDILETTKKRIHGMIEDNDDESPEDFDRKMKANVKQMVENMQKESTPKDKNQHLSKSEIIRKEIKQVTQDIKNLNKSKDADDSSQEDRPKKKTKLESNFLETERRRYLKSGKAAMAQRKKGSEEDTLAKLRAFQHKIDTAPPEKPLVDQEKLKENDDEPCTLHSVPNCQSCRDTFGQSQNDLTDEGWLSHQLVFEKDHRGKDLMQRRDDPDDFIVIDPLARKQQAFEEEKKKRAQKSGRISEVFTQNNSSSYQREREPNLGGTEIVTKVQGGDNLLS</sequence>
<organism evidence="12 13">
    <name type="scientific">Ambispora gerdemannii</name>
    <dbReference type="NCBI Taxonomy" id="144530"/>
    <lineage>
        <taxon>Eukaryota</taxon>
        <taxon>Fungi</taxon>
        <taxon>Fungi incertae sedis</taxon>
        <taxon>Mucoromycota</taxon>
        <taxon>Glomeromycotina</taxon>
        <taxon>Glomeromycetes</taxon>
        <taxon>Archaeosporales</taxon>
        <taxon>Ambisporaceae</taxon>
        <taxon>Ambispora</taxon>
    </lineage>
</organism>
<dbReference type="GO" id="GO:0003755">
    <property type="term" value="F:peptidyl-prolyl cis-trans isomerase activity"/>
    <property type="evidence" value="ECO:0007669"/>
    <property type="project" value="UniProtKB-EC"/>
</dbReference>
<feature type="region of interest" description="Disordered" evidence="10">
    <location>
        <begin position="329"/>
        <end position="415"/>
    </location>
</feature>
<protein>
    <recommendedName>
        <fullName evidence="7">Peptidyl-prolyl isomerase CWC27</fullName>
    </recommendedName>
    <alternativeName>
        <fullName evidence="6">Peptidyl-prolyl isomerase cwc27</fullName>
    </alternativeName>
    <alternativeName>
        <fullName evidence="8 9">Rotamase CWC27</fullName>
    </alternativeName>
</protein>
<dbReference type="InterPro" id="IPR044666">
    <property type="entry name" value="Cyclophilin_A-like"/>
</dbReference>
<evidence type="ECO:0000256" key="9">
    <source>
        <dbReference type="ARBA" id="ARBA00083804"/>
    </source>
</evidence>
<dbReference type="InterPro" id="IPR002130">
    <property type="entry name" value="Cyclophilin-type_PPIase_dom"/>
</dbReference>
<comment type="function">
    <text evidence="5">PPIases accelerate the folding of proteins. It catalyzes the cis-trans isomerization of proline imidic peptide bonds in oligopeptides. Involved in pre-mRNA splicing.</text>
</comment>
<dbReference type="SUPFAM" id="SSF50891">
    <property type="entry name" value="Cyclophilin-like"/>
    <property type="match status" value="1"/>
</dbReference>
<dbReference type="InterPro" id="IPR029000">
    <property type="entry name" value="Cyclophilin-like_dom_sf"/>
</dbReference>
<feature type="region of interest" description="Disordered" evidence="10">
    <location>
        <begin position="483"/>
        <end position="534"/>
    </location>
</feature>
<comment type="catalytic activity">
    <reaction evidence="1">
        <text>[protein]-peptidylproline (omega=180) = [protein]-peptidylproline (omega=0)</text>
        <dbReference type="Rhea" id="RHEA:16237"/>
        <dbReference type="Rhea" id="RHEA-COMP:10747"/>
        <dbReference type="Rhea" id="RHEA-COMP:10748"/>
        <dbReference type="ChEBI" id="CHEBI:83833"/>
        <dbReference type="ChEBI" id="CHEBI:83834"/>
        <dbReference type="EC" id="5.2.1.8"/>
    </reaction>
</comment>
<feature type="compositionally biased region" description="Polar residues" evidence="10">
    <location>
        <begin position="500"/>
        <end position="509"/>
    </location>
</feature>
<feature type="domain" description="PPIase cyclophilin-type" evidence="11">
    <location>
        <begin position="18"/>
        <end position="166"/>
    </location>
</feature>
<evidence type="ECO:0000313" key="12">
    <source>
        <dbReference type="EMBL" id="CAG8532359.1"/>
    </source>
</evidence>